<proteinExistence type="predicted"/>
<reference evidence="1" key="1">
    <citation type="journal article" date="2023" name="Mol. Ecol. Resour.">
        <title>Chromosome-level genome assembly of a triploid poplar Populus alba 'Berolinensis'.</title>
        <authorList>
            <person name="Chen S."/>
            <person name="Yu Y."/>
            <person name="Wang X."/>
            <person name="Wang S."/>
            <person name="Zhang T."/>
            <person name="Zhou Y."/>
            <person name="He R."/>
            <person name="Meng N."/>
            <person name="Wang Y."/>
            <person name="Liu W."/>
            <person name="Liu Z."/>
            <person name="Liu J."/>
            <person name="Guo Q."/>
            <person name="Huang H."/>
            <person name="Sederoff R.R."/>
            <person name="Wang G."/>
            <person name="Qu G."/>
            <person name="Chen S."/>
        </authorList>
    </citation>
    <scope>NUCLEOTIDE SEQUENCE</scope>
    <source>
        <strain evidence="1">SC-2020</strain>
    </source>
</reference>
<dbReference type="AlphaFoldDB" id="A0AAD6LR43"/>
<evidence type="ECO:0000313" key="1">
    <source>
        <dbReference type="EMBL" id="KAJ6971775.1"/>
    </source>
</evidence>
<comment type="caution">
    <text evidence="1">The sequence shown here is derived from an EMBL/GenBank/DDBJ whole genome shotgun (WGS) entry which is preliminary data.</text>
</comment>
<keyword evidence="2" id="KW-1185">Reference proteome</keyword>
<dbReference type="Proteomes" id="UP001164929">
    <property type="component" value="Chromosome 14"/>
</dbReference>
<accession>A0AAD6LR43</accession>
<name>A0AAD6LR43_9ROSI</name>
<gene>
    <name evidence="1" type="ORF">NC653_032343</name>
</gene>
<dbReference type="EMBL" id="JAQIZT010000014">
    <property type="protein sequence ID" value="KAJ6971775.1"/>
    <property type="molecule type" value="Genomic_DNA"/>
</dbReference>
<evidence type="ECO:0000313" key="2">
    <source>
        <dbReference type="Proteomes" id="UP001164929"/>
    </source>
</evidence>
<sequence>MSSPKKCTNYVALKLFRVGGF</sequence>
<protein>
    <submittedName>
        <fullName evidence="1">Uncharacterized protein</fullName>
    </submittedName>
</protein>
<organism evidence="1 2">
    <name type="scientific">Populus alba x Populus x berolinensis</name>
    <dbReference type="NCBI Taxonomy" id="444605"/>
    <lineage>
        <taxon>Eukaryota</taxon>
        <taxon>Viridiplantae</taxon>
        <taxon>Streptophyta</taxon>
        <taxon>Embryophyta</taxon>
        <taxon>Tracheophyta</taxon>
        <taxon>Spermatophyta</taxon>
        <taxon>Magnoliopsida</taxon>
        <taxon>eudicotyledons</taxon>
        <taxon>Gunneridae</taxon>
        <taxon>Pentapetalae</taxon>
        <taxon>rosids</taxon>
        <taxon>fabids</taxon>
        <taxon>Malpighiales</taxon>
        <taxon>Salicaceae</taxon>
        <taxon>Saliceae</taxon>
        <taxon>Populus</taxon>
    </lineage>
</organism>